<dbReference type="InterPro" id="IPR004244">
    <property type="entry name" value="Transposase_22"/>
</dbReference>
<reference evidence="2" key="1">
    <citation type="journal article" date="2022" name="bioRxiv">
        <title>Sequencing and chromosome-scale assembly of the giantPleurodeles waltlgenome.</title>
        <authorList>
            <person name="Brown T."/>
            <person name="Elewa A."/>
            <person name="Iarovenko S."/>
            <person name="Subramanian E."/>
            <person name="Araus A.J."/>
            <person name="Petzold A."/>
            <person name="Susuki M."/>
            <person name="Suzuki K.-i.T."/>
            <person name="Hayashi T."/>
            <person name="Toyoda A."/>
            <person name="Oliveira C."/>
            <person name="Osipova E."/>
            <person name="Leigh N.D."/>
            <person name="Simon A."/>
            <person name="Yun M.H."/>
        </authorList>
    </citation>
    <scope>NUCLEOTIDE SEQUENCE</scope>
    <source>
        <strain evidence="2">20211129_DDA</strain>
        <tissue evidence="2">Liver</tissue>
    </source>
</reference>
<evidence type="ECO:0000313" key="2">
    <source>
        <dbReference type="EMBL" id="KAJ1160224.1"/>
    </source>
</evidence>
<dbReference type="PANTHER" id="PTHR11505">
    <property type="entry name" value="L1 TRANSPOSABLE ELEMENT-RELATED"/>
    <property type="match status" value="1"/>
</dbReference>
<protein>
    <submittedName>
        <fullName evidence="2">Uncharacterized protein</fullName>
    </submittedName>
</protein>
<sequence>MQLIYGTIRELHTETRAESRRAQMATKQLQGTVRKVTKSCMEIEEKLNTMENRTSIVEAEVEVLKEQAETHAGQLTDIMWKLEDYENRQRRNNLRFLGIEEGVEGNDIKTYMIKLLRNVFSELTKWDWEVEIQRVHRFPLAR</sequence>
<keyword evidence="3" id="KW-1185">Reference proteome</keyword>
<evidence type="ECO:0000313" key="3">
    <source>
        <dbReference type="Proteomes" id="UP001066276"/>
    </source>
</evidence>
<feature type="coiled-coil region" evidence="1">
    <location>
        <begin position="33"/>
        <end position="67"/>
    </location>
</feature>
<dbReference type="SUPFAM" id="SSF47661">
    <property type="entry name" value="t-snare proteins"/>
    <property type="match status" value="1"/>
</dbReference>
<dbReference type="EMBL" id="JANPWB010000008">
    <property type="protein sequence ID" value="KAJ1160224.1"/>
    <property type="molecule type" value="Genomic_DNA"/>
</dbReference>
<comment type="caution">
    <text evidence="2">The sequence shown here is derived from an EMBL/GenBank/DDBJ whole genome shotgun (WGS) entry which is preliminary data.</text>
</comment>
<gene>
    <name evidence="2" type="ORF">NDU88_000726</name>
</gene>
<dbReference type="InterPro" id="IPR010989">
    <property type="entry name" value="SNARE"/>
</dbReference>
<dbReference type="AlphaFoldDB" id="A0AAV7S6X1"/>
<organism evidence="2 3">
    <name type="scientific">Pleurodeles waltl</name>
    <name type="common">Iberian ribbed newt</name>
    <dbReference type="NCBI Taxonomy" id="8319"/>
    <lineage>
        <taxon>Eukaryota</taxon>
        <taxon>Metazoa</taxon>
        <taxon>Chordata</taxon>
        <taxon>Craniata</taxon>
        <taxon>Vertebrata</taxon>
        <taxon>Euteleostomi</taxon>
        <taxon>Amphibia</taxon>
        <taxon>Batrachia</taxon>
        <taxon>Caudata</taxon>
        <taxon>Salamandroidea</taxon>
        <taxon>Salamandridae</taxon>
        <taxon>Pleurodelinae</taxon>
        <taxon>Pleurodeles</taxon>
    </lineage>
</organism>
<dbReference type="Proteomes" id="UP001066276">
    <property type="component" value="Chromosome 4_2"/>
</dbReference>
<dbReference type="Gene3D" id="3.30.70.1820">
    <property type="entry name" value="L1 transposable element, RRM domain"/>
    <property type="match status" value="1"/>
</dbReference>
<dbReference type="GO" id="GO:0016020">
    <property type="term" value="C:membrane"/>
    <property type="evidence" value="ECO:0007669"/>
    <property type="project" value="InterPro"/>
</dbReference>
<name>A0AAV7S6X1_PLEWA</name>
<keyword evidence="1" id="KW-0175">Coiled coil</keyword>
<accession>A0AAV7S6X1</accession>
<proteinExistence type="predicted"/>
<dbReference type="GO" id="GO:0016192">
    <property type="term" value="P:vesicle-mediated transport"/>
    <property type="evidence" value="ECO:0007669"/>
    <property type="project" value="InterPro"/>
</dbReference>
<evidence type="ECO:0000256" key="1">
    <source>
        <dbReference type="SAM" id="Coils"/>
    </source>
</evidence>